<dbReference type="AlphaFoldDB" id="B3R0B3"/>
<keyword evidence="2" id="KW-1185">Reference proteome</keyword>
<evidence type="ECO:0000313" key="2">
    <source>
        <dbReference type="Proteomes" id="UP000002020"/>
    </source>
</evidence>
<reference evidence="1 2" key="1">
    <citation type="journal article" date="2008" name="BMC Genomics">
        <title>The linear chromosome of the plant-pathogenic mycoplasma 'Candidatus Phytoplasma mali'.</title>
        <authorList>
            <person name="Kube M."/>
            <person name="Schneider B."/>
            <person name="Kuhl H."/>
            <person name="Dandekar T."/>
            <person name="Heitmann K."/>
            <person name="Migdoll A.M."/>
            <person name="Reinhardt R."/>
            <person name="Seemueller E."/>
        </authorList>
    </citation>
    <scope>NUCLEOTIDE SEQUENCE [LARGE SCALE GENOMIC DNA]</scope>
    <source>
        <strain evidence="1 2">AT</strain>
    </source>
</reference>
<dbReference type="HOGENOM" id="CLU_2748962_0_0_14"/>
<gene>
    <name evidence="1" type="ordered locus">ATP_00090</name>
</gene>
<dbReference type="STRING" id="37692.ATP_00090"/>
<name>B3R0B3_PHYMT</name>
<dbReference type="KEGG" id="pml:ATP_00090"/>
<dbReference type="Proteomes" id="UP000002020">
    <property type="component" value="Chromosome"/>
</dbReference>
<evidence type="ECO:0000313" key="1">
    <source>
        <dbReference type="EMBL" id="CAP18277.1"/>
    </source>
</evidence>
<accession>B3R0B3</accession>
<protein>
    <submittedName>
        <fullName evidence="1">Uncharacterized protein</fullName>
    </submittedName>
</protein>
<sequence>MRFYIHYMMLKNKFAFFQKIILLITICLLFFFNNQIFGLRENEFLERTIRQTEIIHIMLESDADENTVLN</sequence>
<dbReference type="EMBL" id="CU469464">
    <property type="protein sequence ID" value="CAP18277.1"/>
    <property type="molecule type" value="Genomic_DNA"/>
</dbReference>
<organism evidence="2">
    <name type="scientific">Phytoplasma mali (strain AT)</name>
    <dbReference type="NCBI Taxonomy" id="482235"/>
    <lineage>
        <taxon>Bacteria</taxon>
        <taxon>Bacillati</taxon>
        <taxon>Mycoplasmatota</taxon>
        <taxon>Mollicutes</taxon>
        <taxon>Acholeplasmatales</taxon>
        <taxon>Acholeplasmataceae</taxon>
        <taxon>Candidatus Phytoplasma</taxon>
        <taxon>16SrX (Apple proliferation group)</taxon>
    </lineage>
</organism>
<proteinExistence type="predicted"/>